<evidence type="ECO:0000256" key="1">
    <source>
        <dbReference type="SAM" id="MobiDB-lite"/>
    </source>
</evidence>
<comment type="caution">
    <text evidence="3">The sequence shown here is derived from an EMBL/GenBank/DDBJ whole genome shotgun (WGS) entry which is preliminary data.</text>
</comment>
<name>A0A7Y3W5J3_9PROT</name>
<proteinExistence type="predicted"/>
<protein>
    <recommendedName>
        <fullName evidence="5">DUF3035 domain-containing protein</fullName>
    </recommendedName>
</protein>
<reference evidence="3 4" key="1">
    <citation type="submission" date="2020-05" db="EMBL/GenBank/DDBJ databases">
        <title>Parvularcula mediterraneae sp. nov., isolated from polypropylene straw from shallow seawater of the seashore of Laganas in Zakynthos island, Greece.</title>
        <authorList>
            <person name="Szabo I."/>
            <person name="Al-Omari J."/>
            <person name="Rado J."/>
            <person name="Szerdahelyi G.S."/>
        </authorList>
    </citation>
    <scope>NUCLEOTIDE SEQUENCE [LARGE SCALE GENOMIC DNA]</scope>
    <source>
        <strain evidence="3 4">ZS-1/3</strain>
    </source>
</reference>
<dbReference type="AlphaFoldDB" id="A0A7Y3W5J3"/>
<feature type="region of interest" description="Disordered" evidence="1">
    <location>
        <begin position="108"/>
        <end position="130"/>
    </location>
</feature>
<dbReference type="Proteomes" id="UP000536835">
    <property type="component" value="Unassembled WGS sequence"/>
</dbReference>
<evidence type="ECO:0000313" key="4">
    <source>
        <dbReference type="Proteomes" id="UP000536835"/>
    </source>
</evidence>
<evidence type="ECO:0000256" key="2">
    <source>
        <dbReference type="SAM" id="SignalP"/>
    </source>
</evidence>
<dbReference type="PROSITE" id="PS51257">
    <property type="entry name" value="PROKAR_LIPOPROTEIN"/>
    <property type="match status" value="1"/>
</dbReference>
<gene>
    <name evidence="3" type="ORF">HK107_09495</name>
</gene>
<keyword evidence="4" id="KW-1185">Reference proteome</keyword>
<keyword evidence="2" id="KW-0732">Signal</keyword>
<dbReference type="RefSeq" id="WP_173199122.1">
    <property type="nucleotide sequence ID" value="NZ_JABFCX010000003.1"/>
</dbReference>
<accession>A0A7Y3W5J3</accession>
<feature type="chain" id="PRO_5030838858" description="DUF3035 domain-containing protein" evidence="2">
    <location>
        <begin position="16"/>
        <end position="130"/>
    </location>
</feature>
<evidence type="ECO:0000313" key="3">
    <source>
        <dbReference type="EMBL" id="NNU16553.1"/>
    </source>
</evidence>
<evidence type="ECO:0008006" key="5">
    <source>
        <dbReference type="Google" id="ProtNLM"/>
    </source>
</evidence>
<organism evidence="3 4">
    <name type="scientific">Parvularcula mediterranea</name>
    <dbReference type="NCBI Taxonomy" id="2732508"/>
    <lineage>
        <taxon>Bacteria</taxon>
        <taxon>Pseudomonadati</taxon>
        <taxon>Pseudomonadota</taxon>
        <taxon>Alphaproteobacteria</taxon>
        <taxon>Parvularculales</taxon>
        <taxon>Parvularculaceae</taxon>
        <taxon>Parvularcula</taxon>
    </lineage>
</organism>
<dbReference type="EMBL" id="JABFCX010000003">
    <property type="protein sequence ID" value="NNU16553.1"/>
    <property type="molecule type" value="Genomic_DNA"/>
</dbReference>
<sequence length="130" mass="13727">MTRAPFIVVSALALAACASSQPVSEGQAQIDARAAELQKYEKFPVLGPLPSRKDVMGDGIPESAGSELRSAASELVSLRNAAGERRGELTTDETVAELRSMVAMLREGRQPAPPEVDVEALAFPTPPPLD</sequence>
<feature type="signal peptide" evidence="2">
    <location>
        <begin position="1"/>
        <end position="15"/>
    </location>
</feature>